<dbReference type="EMBL" id="CP036532">
    <property type="protein sequence ID" value="QBK29986.1"/>
    <property type="molecule type" value="Genomic_DNA"/>
</dbReference>
<dbReference type="PANTHER" id="PTHR21320">
    <property type="entry name" value="CYTOCHROME C OXIDASE ASSEMBLY PROTEIN COX11-RELATED"/>
    <property type="match status" value="1"/>
</dbReference>
<evidence type="ECO:0000256" key="3">
    <source>
        <dbReference type="ARBA" id="ARBA00009620"/>
    </source>
</evidence>
<feature type="transmembrane region" description="Helical" evidence="11">
    <location>
        <begin position="20"/>
        <end position="39"/>
    </location>
</feature>
<keyword evidence="8 10" id="KW-0186">Copper</keyword>
<sequence length="217" mass="23673">MSTANPTRQQDSKHRSNVRIAALCLAFFAGMVGLAYASVPLYELFCRVTGYGGTTQVADTSPVQVLDKTINVRFDANTGAGLGWEFKPVDRQVTLKIGELKQVAYTARNWREMASTGSATFNVTPQAAGAYFNKMECFCFTETTLEPGEQMDMPVVFFIDPAIVDAKELKDVSTITLSYTFFKIDAPAETADAGADAPVEIEINPDAEEAVRNDNRG</sequence>
<dbReference type="FunFam" id="2.60.370.10:FF:000001">
    <property type="entry name" value="COX11 cytochrome c oxidase assembly homolog"/>
    <property type="match status" value="1"/>
</dbReference>
<keyword evidence="6 10" id="KW-0735">Signal-anchor</keyword>
<dbReference type="RefSeq" id="WP_131615693.1">
    <property type="nucleotide sequence ID" value="NZ_CP036532.1"/>
</dbReference>
<keyword evidence="7 10" id="KW-1133">Transmembrane helix</keyword>
<accession>A0A4P6V0C1</accession>
<protein>
    <recommendedName>
        <fullName evidence="4 10">Cytochrome c oxidase assembly protein CtaG</fullName>
    </recommendedName>
</protein>
<evidence type="ECO:0000256" key="1">
    <source>
        <dbReference type="ARBA" id="ARBA00004007"/>
    </source>
</evidence>
<evidence type="ECO:0000256" key="7">
    <source>
        <dbReference type="ARBA" id="ARBA00022989"/>
    </source>
</evidence>
<organism evidence="12 13">
    <name type="scientific">Roseitalea porphyridii</name>
    <dbReference type="NCBI Taxonomy" id="1852022"/>
    <lineage>
        <taxon>Bacteria</taxon>
        <taxon>Pseudomonadati</taxon>
        <taxon>Pseudomonadota</taxon>
        <taxon>Alphaproteobacteria</taxon>
        <taxon>Hyphomicrobiales</taxon>
        <taxon>Ahrensiaceae</taxon>
        <taxon>Roseitalea</taxon>
    </lineage>
</organism>
<evidence type="ECO:0000256" key="5">
    <source>
        <dbReference type="ARBA" id="ARBA00022692"/>
    </source>
</evidence>
<feature type="topological domain" description="Cytoplasmic" evidence="10">
    <location>
        <begin position="1"/>
        <end position="15"/>
    </location>
</feature>
<dbReference type="AlphaFoldDB" id="A0A4P6V0C1"/>
<keyword evidence="9 10" id="KW-0472">Membrane</keyword>
<dbReference type="GeneID" id="90766614"/>
<dbReference type="NCBIfam" id="NF003465">
    <property type="entry name" value="PRK05089.1"/>
    <property type="match status" value="1"/>
</dbReference>
<keyword evidence="5 10" id="KW-0812">Transmembrane</keyword>
<keyword evidence="10" id="KW-1003">Cell membrane</keyword>
<reference evidence="12 13" key="1">
    <citation type="journal article" date="2017" name="Int. J. Syst. Evol. Microbiol.">
        <title>Roseitalea porphyridii gen. nov., sp. nov., isolated from a red alga, and reclassification of Hoeflea suaedae Chung et al. 2013 as Pseudohoeflea suaedae gen. nov., comb. nov.</title>
        <authorList>
            <person name="Hyeon J.W."/>
            <person name="Jeong S.E."/>
            <person name="Baek K."/>
            <person name="Jeon C.O."/>
        </authorList>
    </citation>
    <scope>NUCLEOTIDE SEQUENCE [LARGE SCALE GENOMIC DNA]</scope>
    <source>
        <strain evidence="12 13">MA7-20</strain>
    </source>
</reference>
<evidence type="ECO:0000256" key="2">
    <source>
        <dbReference type="ARBA" id="ARBA00004382"/>
    </source>
</evidence>
<dbReference type="GO" id="GO:0008535">
    <property type="term" value="P:respiratory chain complex IV assembly"/>
    <property type="evidence" value="ECO:0007669"/>
    <property type="project" value="UniProtKB-UniRule"/>
</dbReference>
<evidence type="ECO:0000256" key="8">
    <source>
        <dbReference type="ARBA" id="ARBA00023008"/>
    </source>
</evidence>
<evidence type="ECO:0000256" key="11">
    <source>
        <dbReference type="SAM" id="Phobius"/>
    </source>
</evidence>
<evidence type="ECO:0000256" key="9">
    <source>
        <dbReference type="ARBA" id="ARBA00023136"/>
    </source>
</evidence>
<comment type="function">
    <text evidence="1 10">Exerts its effect at some terminal stage of cytochrome c oxidase synthesis, probably by being involved in the insertion of the copper B into subunit I.</text>
</comment>
<evidence type="ECO:0000256" key="4">
    <source>
        <dbReference type="ARBA" id="ARBA00015384"/>
    </source>
</evidence>
<dbReference type="Pfam" id="PF04442">
    <property type="entry name" value="CtaG_Cox11"/>
    <property type="match status" value="1"/>
</dbReference>
<dbReference type="Proteomes" id="UP000293719">
    <property type="component" value="Chromosome"/>
</dbReference>
<evidence type="ECO:0000313" key="12">
    <source>
        <dbReference type="EMBL" id="QBK29986.1"/>
    </source>
</evidence>
<dbReference type="InterPro" id="IPR007533">
    <property type="entry name" value="Cyt_c_oxidase_assmbl_CtaG"/>
</dbReference>
<dbReference type="PANTHER" id="PTHR21320:SF3">
    <property type="entry name" value="CYTOCHROME C OXIDASE ASSEMBLY PROTEIN COX11, MITOCHONDRIAL-RELATED"/>
    <property type="match status" value="1"/>
</dbReference>
<dbReference type="SUPFAM" id="SSF110111">
    <property type="entry name" value="Ctag/Cox11"/>
    <property type="match status" value="1"/>
</dbReference>
<dbReference type="InterPro" id="IPR023471">
    <property type="entry name" value="CtaG/Cox11_dom_sf"/>
</dbReference>
<evidence type="ECO:0000256" key="10">
    <source>
        <dbReference type="HAMAP-Rule" id="MF_00155"/>
    </source>
</evidence>
<gene>
    <name evidence="10" type="primary">ctaG</name>
    <name evidence="12" type="ORF">E0E05_04835</name>
</gene>
<keyword evidence="10" id="KW-0997">Cell inner membrane</keyword>
<keyword evidence="13" id="KW-1185">Reference proteome</keyword>
<dbReference type="GO" id="GO:0005507">
    <property type="term" value="F:copper ion binding"/>
    <property type="evidence" value="ECO:0007669"/>
    <property type="project" value="InterPro"/>
</dbReference>
<comment type="subcellular location">
    <subcellularLocation>
        <location evidence="2 10">Cell inner membrane</location>
        <topology evidence="2 10">Single-pass type II membrane protein</topology>
        <orientation evidence="2 10">Periplasmic side</orientation>
    </subcellularLocation>
</comment>
<name>A0A4P6V0C1_9HYPH</name>
<evidence type="ECO:0000256" key="6">
    <source>
        <dbReference type="ARBA" id="ARBA00022968"/>
    </source>
</evidence>
<dbReference type="PIRSF" id="PIRSF005413">
    <property type="entry name" value="COX11"/>
    <property type="match status" value="1"/>
</dbReference>
<dbReference type="Gene3D" id="2.60.370.10">
    <property type="entry name" value="Ctag/Cox11"/>
    <property type="match status" value="1"/>
</dbReference>
<feature type="topological domain" description="Periplasmic" evidence="10">
    <location>
        <begin position="39"/>
        <end position="217"/>
    </location>
</feature>
<dbReference type="HAMAP" id="MF_00155">
    <property type="entry name" value="CtaG"/>
    <property type="match status" value="1"/>
</dbReference>
<proteinExistence type="inferred from homology"/>
<dbReference type="KEGG" id="rpod:E0E05_04835"/>
<dbReference type="OrthoDB" id="9804841at2"/>
<evidence type="ECO:0000313" key="13">
    <source>
        <dbReference type="Proteomes" id="UP000293719"/>
    </source>
</evidence>
<dbReference type="GO" id="GO:0005886">
    <property type="term" value="C:plasma membrane"/>
    <property type="evidence" value="ECO:0007669"/>
    <property type="project" value="UniProtKB-SubCell"/>
</dbReference>
<comment type="similarity">
    <text evidence="3 10">Belongs to the COX11/CtaG family.</text>
</comment>